<dbReference type="InterPro" id="IPR016024">
    <property type="entry name" value="ARM-type_fold"/>
</dbReference>
<evidence type="ECO:0000313" key="3">
    <source>
        <dbReference type="EMBL" id="QDU69302.1"/>
    </source>
</evidence>
<dbReference type="InterPro" id="IPR011989">
    <property type="entry name" value="ARM-like"/>
</dbReference>
<evidence type="ECO:0000259" key="2">
    <source>
        <dbReference type="Pfam" id="PF13768"/>
    </source>
</evidence>
<organism evidence="3 4">
    <name type="scientific">Engelhardtia mirabilis</name>
    <dbReference type="NCBI Taxonomy" id="2528011"/>
    <lineage>
        <taxon>Bacteria</taxon>
        <taxon>Pseudomonadati</taxon>
        <taxon>Planctomycetota</taxon>
        <taxon>Planctomycetia</taxon>
        <taxon>Planctomycetia incertae sedis</taxon>
        <taxon>Engelhardtia</taxon>
    </lineage>
</organism>
<name>A0A518BQQ1_9BACT</name>
<proteinExistence type="predicted"/>
<dbReference type="EMBL" id="CP036287">
    <property type="protein sequence ID" value="QDU69302.1"/>
    <property type="molecule type" value="Genomic_DNA"/>
</dbReference>
<dbReference type="Gene3D" id="1.25.10.10">
    <property type="entry name" value="Leucine-rich Repeat Variant"/>
    <property type="match status" value="2"/>
</dbReference>
<dbReference type="Gene3D" id="3.40.50.410">
    <property type="entry name" value="von Willebrand factor, type A domain"/>
    <property type="match status" value="1"/>
</dbReference>
<reference evidence="3 4" key="1">
    <citation type="submission" date="2019-02" db="EMBL/GenBank/DDBJ databases">
        <title>Deep-cultivation of Planctomycetes and their phenomic and genomic characterization uncovers novel biology.</title>
        <authorList>
            <person name="Wiegand S."/>
            <person name="Jogler M."/>
            <person name="Boedeker C."/>
            <person name="Pinto D."/>
            <person name="Vollmers J."/>
            <person name="Rivas-Marin E."/>
            <person name="Kohn T."/>
            <person name="Peeters S.H."/>
            <person name="Heuer A."/>
            <person name="Rast P."/>
            <person name="Oberbeckmann S."/>
            <person name="Bunk B."/>
            <person name="Jeske O."/>
            <person name="Meyerdierks A."/>
            <person name="Storesund J.E."/>
            <person name="Kallscheuer N."/>
            <person name="Luecker S."/>
            <person name="Lage O.M."/>
            <person name="Pohl T."/>
            <person name="Merkel B.J."/>
            <person name="Hornburger P."/>
            <person name="Mueller R.-W."/>
            <person name="Bruemmer F."/>
            <person name="Labrenz M."/>
            <person name="Spormann A.M."/>
            <person name="Op den Camp H."/>
            <person name="Overmann J."/>
            <person name="Amann R."/>
            <person name="Jetten M.S.M."/>
            <person name="Mascher T."/>
            <person name="Medema M.H."/>
            <person name="Devos D.P."/>
            <person name="Kaster A.-K."/>
            <person name="Ovreas L."/>
            <person name="Rohde M."/>
            <person name="Galperin M.Y."/>
            <person name="Jogler C."/>
        </authorList>
    </citation>
    <scope>NUCLEOTIDE SEQUENCE [LARGE SCALE GENOMIC DNA]</scope>
    <source>
        <strain evidence="3 4">Pla133</strain>
    </source>
</reference>
<accession>A0A518BQQ1</accession>
<feature type="domain" description="VWFA" evidence="2">
    <location>
        <begin position="337"/>
        <end position="494"/>
    </location>
</feature>
<dbReference type="InterPro" id="IPR036465">
    <property type="entry name" value="vWFA_dom_sf"/>
</dbReference>
<dbReference type="AlphaFoldDB" id="A0A518BQQ1"/>
<dbReference type="RefSeq" id="WP_145069079.1">
    <property type="nucleotide sequence ID" value="NZ_CP036296.1"/>
</dbReference>
<dbReference type="Pfam" id="PF13768">
    <property type="entry name" value="VWA_3"/>
    <property type="match status" value="1"/>
</dbReference>
<keyword evidence="1" id="KW-0175">Coiled coil</keyword>
<dbReference type="PANTHER" id="PTHR46785">
    <property type="entry name" value="VON WILLEBRAND FACTOR A DOMAIN-CONTAINING PROTEIN 3B"/>
    <property type="match status" value="1"/>
</dbReference>
<feature type="coiled-coil region" evidence="1">
    <location>
        <begin position="185"/>
        <end position="212"/>
    </location>
</feature>
<evidence type="ECO:0000313" key="4">
    <source>
        <dbReference type="Proteomes" id="UP000316921"/>
    </source>
</evidence>
<dbReference type="Proteomes" id="UP000316921">
    <property type="component" value="Chromosome"/>
</dbReference>
<dbReference type="SMART" id="SM00567">
    <property type="entry name" value="EZ_HEAT"/>
    <property type="match status" value="5"/>
</dbReference>
<dbReference type="InterPro" id="IPR002035">
    <property type="entry name" value="VWF_A"/>
</dbReference>
<dbReference type="KEGG" id="pbap:Pla133_44210"/>
<dbReference type="InterPro" id="IPR004155">
    <property type="entry name" value="PBS_lyase_HEAT"/>
</dbReference>
<sequence>MQMRALLPFLRAAGAGLLLITTALGDKLPQDVVDDIHGPDERKRRSAVSKLADIGTVEAWELIVERLADEEPEVADRAQLELARAAGEDVLEVIHGRDALRSKNPLVRERVVESFGRAERTVEPAELRGAFSDKEAPVRRMAAWSVERLALAGRLGEQELGKLEDALGKAARNEKDGAARGAALVAAATMKLDQARDRIEDALRDRDQAVQCGALIALGTLGQADGPERILTFLDEKRPLALRRAAARGLEAQGDRGALLALADVLENEPRLRLQQMIVAALRGMTGEGIGRNAKAWRAYAEALAEDWSAKREERDIEVGDTVAKLAGLPVLSDRMSVLIDMSGSMWQSGDDGRPLKSLVEVELRRFFELLPEDSRINLVTYATEPASWESKLVQATSRNLAAAMEWFQESRLRGRGNVWDAIDLALEDEEVDTLIVLTDGAPTGGPHWDMKLIPELLLERNRFRQVAFDVILTDPNSGLERRWQDLARRSGGICTSVRFGD</sequence>
<protein>
    <recommendedName>
        <fullName evidence="2">VWFA domain-containing protein</fullName>
    </recommendedName>
</protein>
<keyword evidence="4" id="KW-1185">Reference proteome</keyword>
<dbReference type="PANTHER" id="PTHR46785:SF1">
    <property type="entry name" value="VON WILLEBRAND FACTOR A DOMAIN-CONTAINING PROTEIN 3B"/>
    <property type="match status" value="1"/>
</dbReference>
<evidence type="ECO:0000256" key="1">
    <source>
        <dbReference type="SAM" id="Coils"/>
    </source>
</evidence>
<gene>
    <name evidence="3" type="ORF">Pla133_44210</name>
</gene>
<dbReference type="SUPFAM" id="SSF53300">
    <property type="entry name" value="vWA-like"/>
    <property type="match status" value="1"/>
</dbReference>
<dbReference type="SUPFAM" id="SSF48371">
    <property type="entry name" value="ARM repeat"/>
    <property type="match status" value="1"/>
</dbReference>